<evidence type="ECO:0000313" key="10">
    <source>
        <dbReference type="EMBL" id="MYZ49898.1"/>
    </source>
</evidence>
<dbReference type="InterPro" id="IPR020103">
    <property type="entry name" value="PsdUridine_synth_cat_dom_sf"/>
</dbReference>
<dbReference type="Proteomes" id="UP000773614">
    <property type="component" value="Unassembled WGS sequence"/>
</dbReference>
<dbReference type="EC" id="5.4.99.-" evidence="8"/>
<evidence type="ECO:0000256" key="5">
    <source>
        <dbReference type="ARBA" id="ARBA00056072"/>
    </source>
</evidence>
<name>A0A964T7E7_9HYPH</name>
<evidence type="ECO:0000256" key="7">
    <source>
        <dbReference type="PROSITE-ProRule" id="PRU00182"/>
    </source>
</evidence>
<keyword evidence="3 8" id="KW-0413">Isomerase</keyword>
<dbReference type="OrthoDB" id="9807829at2"/>
<protein>
    <recommendedName>
        <fullName evidence="8">Pseudouridine synthase</fullName>
        <ecNumber evidence="8">5.4.99.-</ecNumber>
    </recommendedName>
</protein>
<comment type="catalytic activity">
    <reaction evidence="8">
        <text>a uridine in RNA = a pseudouridine in RNA</text>
        <dbReference type="Rhea" id="RHEA:48348"/>
        <dbReference type="Rhea" id="RHEA-COMP:12068"/>
        <dbReference type="Rhea" id="RHEA-COMP:12069"/>
        <dbReference type="ChEBI" id="CHEBI:65314"/>
        <dbReference type="ChEBI" id="CHEBI:65315"/>
    </reaction>
</comment>
<dbReference type="PROSITE" id="PS50889">
    <property type="entry name" value="S4"/>
    <property type="match status" value="1"/>
</dbReference>
<dbReference type="FunFam" id="3.30.2350.10:FF:000006">
    <property type="entry name" value="Pseudouridine synthase"/>
    <property type="match status" value="1"/>
</dbReference>
<evidence type="ECO:0000313" key="11">
    <source>
        <dbReference type="Proteomes" id="UP000773614"/>
    </source>
</evidence>
<dbReference type="InterPro" id="IPR006225">
    <property type="entry name" value="PsdUridine_synth_RluC/D"/>
</dbReference>
<evidence type="ECO:0000256" key="4">
    <source>
        <dbReference type="ARBA" id="ARBA00036882"/>
    </source>
</evidence>
<dbReference type="EMBL" id="SPKJ01000103">
    <property type="protein sequence ID" value="MYZ49898.1"/>
    <property type="molecule type" value="Genomic_DNA"/>
</dbReference>
<comment type="caution">
    <text evidence="10">The sequence shown here is derived from an EMBL/GenBank/DDBJ whole genome shotgun (WGS) entry which is preliminary data.</text>
</comment>
<accession>A0A964T7E7</accession>
<reference evidence="10" key="1">
    <citation type="submission" date="2019-03" db="EMBL/GenBank/DDBJ databases">
        <title>Afifella sp. nov., isolated from activated sludge.</title>
        <authorList>
            <person name="Li Q."/>
            <person name="Liu Y."/>
        </authorList>
    </citation>
    <scope>NUCLEOTIDE SEQUENCE</scope>
    <source>
        <strain evidence="10">L72</strain>
    </source>
</reference>
<dbReference type="InterPro" id="IPR006224">
    <property type="entry name" value="PsdUridine_synth_RluA-like_CS"/>
</dbReference>
<dbReference type="CDD" id="cd02869">
    <property type="entry name" value="PseudoU_synth_RluA_like"/>
    <property type="match status" value="1"/>
</dbReference>
<dbReference type="InterPro" id="IPR036986">
    <property type="entry name" value="S4_RNA-bd_sf"/>
</dbReference>
<dbReference type="SUPFAM" id="SSF55174">
    <property type="entry name" value="Alpha-L RNA-binding motif"/>
    <property type="match status" value="1"/>
</dbReference>
<dbReference type="CDD" id="cd00165">
    <property type="entry name" value="S4"/>
    <property type="match status" value="1"/>
</dbReference>
<organism evidence="10 11">
    <name type="scientific">Propylenella binzhouense</name>
    <dbReference type="NCBI Taxonomy" id="2555902"/>
    <lineage>
        <taxon>Bacteria</taxon>
        <taxon>Pseudomonadati</taxon>
        <taxon>Pseudomonadota</taxon>
        <taxon>Alphaproteobacteria</taxon>
        <taxon>Hyphomicrobiales</taxon>
        <taxon>Propylenellaceae</taxon>
        <taxon>Propylenella</taxon>
    </lineage>
</organism>
<dbReference type="PROSITE" id="PS01129">
    <property type="entry name" value="PSI_RLU"/>
    <property type="match status" value="1"/>
</dbReference>
<evidence type="ECO:0000256" key="8">
    <source>
        <dbReference type="RuleBase" id="RU362028"/>
    </source>
</evidence>
<dbReference type="AlphaFoldDB" id="A0A964T7E7"/>
<dbReference type="PANTHER" id="PTHR21600:SF44">
    <property type="entry name" value="RIBOSOMAL LARGE SUBUNIT PSEUDOURIDINE SYNTHASE D"/>
    <property type="match status" value="1"/>
</dbReference>
<evidence type="ECO:0000256" key="3">
    <source>
        <dbReference type="ARBA" id="ARBA00023235"/>
    </source>
</evidence>
<dbReference type="SMART" id="SM00363">
    <property type="entry name" value="S4"/>
    <property type="match status" value="1"/>
</dbReference>
<dbReference type="InterPro" id="IPR002942">
    <property type="entry name" value="S4_RNA-bd"/>
</dbReference>
<dbReference type="InterPro" id="IPR050188">
    <property type="entry name" value="RluA_PseudoU_synthase"/>
</dbReference>
<dbReference type="PANTHER" id="PTHR21600">
    <property type="entry name" value="MITOCHONDRIAL RNA PSEUDOURIDINE SYNTHASE"/>
    <property type="match status" value="1"/>
</dbReference>
<dbReference type="GO" id="GO:0000455">
    <property type="term" value="P:enzyme-directed rRNA pseudouridine synthesis"/>
    <property type="evidence" value="ECO:0007669"/>
    <property type="project" value="TreeGrafter"/>
</dbReference>
<evidence type="ECO:0000259" key="9">
    <source>
        <dbReference type="SMART" id="SM00363"/>
    </source>
</evidence>
<comment type="function">
    <text evidence="5">Responsible for synthesis of pseudouridine from uracil at positions 1911, 1915 and 1917 in 23S ribosomal RNA.</text>
</comment>
<dbReference type="GO" id="GO:0003723">
    <property type="term" value="F:RNA binding"/>
    <property type="evidence" value="ECO:0007669"/>
    <property type="project" value="UniProtKB-KW"/>
</dbReference>
<dbReference type="RefSeq" id="WP_161142236.1">
    <property type="nucleotide sequence ID" value="NZ_SPKJ01000103.1"/>
</dbReference>
<dbReference type="GO" id="GO:0160140">
    <property type="term" value="F:23S rRNA pseudouridine(1911/1915/1917) synthase activity"/>
    <property type="evidence" value="ECO:0007669"/>
    <property type="project" value="UniProtKB-EC"/>
</dbReference>
<dbReference type="Pfam" id="PF00849">
    <property type="entry name" value="PseudoU_synth_2"/>
    <property type="match status" value="1"/>
</dbReference>
<keyword evidence="11" id="KW-1185">Reference proteome</keyword>
<dbReference type="NCBIfam" id="TIGR00005">
    <property type="entry name" value="rluA_subfam"/>
    <property type="match status" value="1"/>
</dbReference>
<evidence type="ECO:0000256" key="1">
    <source>
        <dbReference type="ARBA" id="ARBA00010876"/>
    </source>
</evidence>
<feature type="active site" evidence="6">
    <location>
        <position position="150"/>
    </location>
</feature>
<gene>
    <name evidence="10" type="ORF">E4O86_19505</name>
</gene>
<dbReference type="Gene3D" id="3.30.2350.10">
    <property type="entry name" value="Pseudouridine synthase"/>
    <property type="match status" value="1"/>
</dbReference>
<proteinExistence type="inferred from homology"/>
<evidence type="ECO:0000256" key="2">
    <source>
        <dbReference type="ARBA" id="ARBA00022884"/>
    </source>
</evidence>
<keyword evidence="2 7" id="KW-0694">RNA-binding</keyword>
<feature type="domain" description="RNA-binding S4" evidence="9">
    <location>
        <begin position="25"/>
        <end position="90"/>
    </location>
</feature>
<sequence>MAQSGTDLEDVEELLFEVAPAEAGERLDAFLAHRAGEVSRSRLKALVKGGSVAIGGRTVIDPNYRVNSGETVGLRMPEPEDADPTPEPIPLEILYEDNDLVVIDKPAGLVVHPGPGNWSGTLVNALLHHCGSSLSGIGGVRRPGIVHRLDKDTSGLLVVAKNDATHRALAEQFADHGREGPLEREYLALVWGVPARRTGTIETALDRDPRNRQKQAVVRSGGRRAITHYAVEEVFGGGVASLVRCALETGRTHQIRVHLAHIGHPLVGDLVYGSGFLTKAESLPGGIASAVKAFRRQALHAARLAFRHPTTGAELEFESPPPADMAALLDQFRGMTITQS</sequence>
<dbReference type="InterPro" id="IPR006145">
    <property type="entry name" value="PsdUridine_synth_RsuA/RluA"/>
</dbReference>
<comment type="catalytic activity">
    <reaction evidence="4">
        <text>uridine(1911/1915/1917) in 23S rRNA = pseudouridine(1911/1915/1917) in 23S rRNA</text>
        <dbReference type="Rhea" id="RHEA:42524"/>
        <dbReference type="Rhea" id="RHEA-COMP:10097"/>
        <dbReference type="Rhea" id="RHEA-COMP:10098"/>
        <dbReference type="ChEBI" id="CHEBI:65314"/>
        <dbReference type="ChEBI" id="CHEBI:65315"/>
        <dbReference type="EC" id="5.4.99.23"/>
    </reaction>
</comment>
<comment type="similarity">
    <text evidence="1 8">Belongs to the pseudouridine synthase RluA family.</text>
</comment>
<evidence type="ECO:0000256" key="6">
    <source>
        <dbReference type="PIRSR" id="PIRSR606225-1"/>
    </source>
</evidence>
<dbReference type="Gene3D" id="3.10.290.10">
    <property type="entry name" value="RNA-binding S4 domain"/>
    <property type="match status" value="1"/>
</dbReference>
<dbReference type="Pfam" id="PF01479">
    <property type="entry name" value="S4"/>
    <property type="match status" value="1"/>
</dbReference>
<dbReference type="SUPFAM" id="SSF55120">
    <property type="entry name" value="Pseudouridine synthase"/>
    <property type="match status" value="1"/>
</dbReference>